<feature type="domain" description="Alpha-D-phosphohexomutase C-terminal" evidence="8">
    <location>
        <begin position="371"/>
        <end position="441"/>
    </location>
</feature>
<evidence type="ECO:0000256" key="4">
    <source>
        <dbReference type="ARBA" id="ARBA00022723"/>
    </source>
</evidence>
<dbReference type="GO" id="GO:0000287">
    <property type="term" value="F:magnesium ion binding"/>
    <property type="evidence" value="ECO:0007669"/>
    <property type="project" value="InterPro"/>
</dbReference>
<dbReference type="Gene3D" id="3.40.120.10">
    <property type="entry name" value="Alpha-D-Glucose-1,6-Bisphosphate, subunit A, domain 3"/>
    <property type="match status" value="3"/>
</dbReference>
<accession>A0A2H5X9W2</accession>
<dbReference type="CDD" id="cd03089">
    <property type="entry name" value="PMM_PGM"/>
    <property type="match status" value="1"/>
</dbReference>
<name>A0A2H5X9W2_9BACT</name>
<sequence length="463" mass="51328">MAKVNPLIFRQYDIRGIAGEDLTPSVAHLIGRAYGTLCRRNGITQVVVGHDNRKSSPELHAAVVEGVSASGCDVVDIGEVVTPLLYFACRYWRIDGGVMVTASHNPPQYNGFKLVWGHGTLFGEQIQQLRQMIEAEDFERGSGVVTQRDAFSDYLAWVTERIKLGESKLRVVVDCGNGTASHFAPKLLRALGCEVVELYCESDPNFPHHLPDPVKPENLRDLIAKVQEVGADVGLGFDGDGDRLGVIDDRGNILWGDQLMILFSREVLQKHPQAKIIVEVKCSQAVLEDVAKHGGIPILWRTGHSFIKAKMHEEGALLAGEMSGHLFFADEYFGYDDALYAACRLLRILSHTDKPLSALLADVPRYFATPEVRVHCDDNVKFDVVAKVVEHFKQNGYKVIDVDGARVVTDEGWALVRASNTEPALILRAEGKTPEALKQLHRLVTEALKPYPEVYLDEWLKAA</sequence>
<proteinExistence type="inferred from homology"/>
<dbReference type="SUPFAM" id="SSF53738">
    <property type="entry name" value="Phosphoglucomutase, first 3 domains"/>
    <property type="match status" value="3"/>
</dbReference>
<dbReference type="AlphaFoldDB" id="A0A2H5X9W2"/>
<dbReference type="PRINTS" id="PR00509">
    <property type="entry name" value="PGMPMM"/>
</dbReference>
<evidence type="ECO:0000256" key="5">
    <source>
        <dbReference type="ARBA" id="ARBA00022842"/>
    </source>
</evidence>
<evidence type="ECO:0000256" key="2">
    <source>
        <dbReference type="ARBA" id="ARBA00010231"/>
    </source>
</evidence>
<dbReference type="SUPFAM" id="SSF55957">
    <property type="entry name" value="Phosphoglucomutase, C-terminal domain"/>
    <property type="match status" value="1"/>
</dbReference>
<gene>
    <name evidence="12" type="primary">algC</name>
    <name evidence="12" type="ORF">HRbin17_00467</name>
</gene>
<evidence type="ECO:0000259" key="10">
    <source>
        <dbReference type="Pfam" id="PF02879"/>
    </source>
</evidence>
<dbReference type="InterPro" id="IPR016066">
    <property type="entry name" value="A-D-PHexomutase_CS"/>
</dbReference>
<keyword evidence="6 12" id="KW-0413">Isomerase</keyword>
<dbReference type="InterPro" id="IPR005841">
    <property type="entry name" value="Alpha-D-phosphohexomutase_SF"/>
</dbReference>
<feature type="domain" description="Alpha-D-phosphohexomutase alpha/beta/alpha" evidence="11">
    <location>
        <begin position="255"/>
        <end position="365"/>
    </location>
</feature>
<dbReference type="InterPro" id="IPR016055">
    <property type="entry name" value="A-D-PHexomutase_a/b/a-I/II/III"/>
</dbReference>
<evidence type="ECO:0000313" key="13">
    <source>
        <dbReference type="Proteomes" id="UP000236173"/>
    </source>
</evidence>
<evidence type="ECO:0000259" key="11">
    <source>
        <dbReference type="Pfam" id="PF02880"/>
    </source>
</evidence>
<keyword evidence="3" id="KW-0597">Phosphoprotein</keyword>
<dbReference type="Pfam" id="PF02878">
    <property type="entry name" value="PGM_PMM_I"/>
    <property type="match status" value="1"/>
</dbReference>
<evidence type="ECO:0000256" key="7">
    <source>
        <dbReference type="RuleBase" id="RU004326"/>
    </source>
</evidence>
<comment type="caution">
    <text evidence="12">The sequence shown here is derived from an EMBL/GenBank/DDBJ whole genome shotgun (WGS) entry which is preliminary data.</text>
</comment>
<comment type="cofactor">
    <cofactor evidence="1">
        <name>Mg(2+)</name>
        <dbReference type="ChEBI" id="CHEBI:18420"/>
    </cofactor>
</comment>
<evidence type="ECO:0000256" key="3">
    <source>
        <dbReference type="ARBA" id="ARBA00022553"/>
    </source>
</evidence>
<evidence type="ECO:0000313" key="12">
    <source>
        <dbReference type="EMBL" id="GBC97972.1"/>
    </source>
</evidence>
<reference evidence="13" key="1">
    <citation type="submission" date="2017-09" db="EMBL/GenBank/DDBJ databases">
        <title>Metaegenomics of thermophilic ammonia-oxidizing enrichment culture.</title>
        <authorList>
            <person name="Kato S."/>
            <person name="Suzuki K."/>
        </authorList>
    </citation>
    <scope>NUCLEOTIDE SEQUENCE [LARGE SCALE GENOMIC DNA]</scope>
</reference>
<keyword evidence="4 7" id="KW-0479">Metal-binding</keyword>
<keyword evidence="5 7" id="KW-0460">Magnesium</keyword>
<dbReference type="PANTHER" id="PTHR43771:SF2">
    <property type="entry name" value="PHOSPHOMANNOMUTASE_PHOSPHOGLUCOMUTASE"/>
    <property type="match status" value="1"/>
</dbReference>
<dbReference type="Pfam" id="PF02880">
    <property type="entry name" value="PGM_PMM_III"/>
    <property type="match status" value="1"/>
</dbReference>
<dbReference type="Proteomes" id="UP000236173">
    <property type="component" value="Unassembled WGS sequence"/>
</dbReference>
<evidence type="ECO:0000256" key="6">
    <source>
        <dbReference type="ARBA" id="ARBA00023235"/>
    </source>
</evidence>
<dbReference type="GO" id="GO:0004614">
    <property type="term" value="F:phosphoglucomutase activity"/>
    <property type="evidence" value="ECO:0007669"/>
    <property type="project" value="UniProtKB-EC"/>
</dbReference>
<evidence type="ECO:0000259" key="9">
    <source>
        <dbReference type="Pfam" id="PF02878"/>
    </source>
</evidence>
<evidence type="ECO:0000259" key="8">
    <source>
        <dbReference type="Pfam" id="PF00408"/>
    </source>
</evidence>
<dbReference type="InterPro" id="IPR005845">
    <property type="entry name" value="A-D-PHexomutase_a/b/a-II"/>
</dbReference>
<protein>
    <submittedName>
        <fullName evidence="12">Phosphomannomutase/phosphoglucomutase</fullName>
        <ecNumber evidence="12">5.4.2.2</ecNumber>
    </submittedName>
</protein>
<dbReference type="Pfam" id="PF00408">
    <property type="entry name" value="PGM_PMM_IV"/>
    <property type="match status" value="1"/>
</dbReference>
<dbReference type="EMBL" id="BEHT01000004">
    <property type="protein sequence ID" value="GBC97972.1"/>
    <property type="molecule type" value="Genomic_DNA"/>
</dbReference>
<dbReference type="InterPro" id="IPR005844">
    <property type="entry name" value="A-D-PHexomutase_a/b/a-I"/>
</dbReference>
<dbReference type="InterPro" id="IPR005843">
    <property type="entry name" value="A-D-PHexomutase_C"/>
</dbReference>
<dbReference type="EC" id="5.4.2.2" evidence="12"/>
<feature type="domain" description="Alpha-D-phosphohexomutase alpha/beta/alpha" evidence="9">
    <location>
        <begin position="8"/>
        <end position="139"/>
    </location>
</feature>
<dbReference type="InterPro" id="IPR036900">
    <property type="entry name" value="A-D-PHexomutase_C_sf"/>
</dbReference>
<dbReference type="GO" id="GO:0005975">
    <property type="term" value="P:carbohydrate metabolic process"/>
    <property type="evidence" value="ECO:0007669"/>
    <property type="project" value="InterPro"/>
</dbReference>
<evidence type="ECO:0000256" key="1">
    <source>
        <dbReference type="ARBA" id="ARBA00001946"/>
    </source>
</evidence>
<feature type="domain" description="Alpha-D-phosphohexomutase alpha/beta/alpha" evidence="10">
    <location>
        <begin position="153"/>
        <end position="251"/>
    </location>
</feature>
<dbReference type="Gene3D" id="3.30.310.50">
    <property type="entry name" value="Alpha-D-phosphohexomutase, C-terminal domain"/>
    <property type="match status" value="1"/>
</dbReference>
<dbReference type="InterPro" id="IPR005846">
    <property type="entry name" value="A-D-PHexomutase_a/b/a-III"/>
</dbReference>
<organism evidence="12 13">
    <name type="scientific">Candidatus Fervidibacter japonicus</name>
    <dbReference type="NCBI Taxonomy" id="2035412"/>
    <lineage>
        <taxon>Bacteria</taxon>
        <taxon>Candidatus Fervidibacterota</taxon>
        <taxon>Candidatus Fervidibacter</taxon>
    </lineage>
</organism>
<dbReference type="Pfam" id="PF02879">
    <property type="entry name" value="PGM_PMM_II"/>
    <property type="match status" value="1"/>
</dbReference>
<comment type="similarity">
    <text evidence="2 7">Belongs to the phosphohexose mutase family.</text>
</comment>
<dbReference type="PANTHER" id="PTHR43771">
    <property type="entry name" value="PHOSPHOMANNOMUTASE"/>
    <property type="match status" value="1"/>
</dbReference>
<dbReference type="PROSITE" id="PS00710">
    <property type="entry name" value="PGM_PMM"/>
    <property type="match status" value="1"/>
</dbReference>